<dbReference type="AlphaFoldDB" id="A0A1F5YEA8"/>
<accession>A0A1F5YEA8</accession>
<evidence type="ECO:0000256" key="1">
    <source>
        <dbReference type="SAM" id="Phobius"/>
    </source>
</evidence>
<sequence>MGSLFIFFIIVFIMALLIVGWAMVLKVQKERKISEFKISYMRLSGEEQAAYQHYVQAEKTHQDVEIDIEKSKEIIDSLRLKVQHRRKELRVLIEQLRVIKSKINLLTGSSSKLDLELDRTKLTSEVKTRLMLNNEDKLRILHEKGKIQEKTVDLPYLAKESSERGTAWENLRKQVEQIESEFRALDFNAYKRFAESFIKSRSAEHKLDPERELVNMILLINNKKGLLYARNKEMAKDPTTESTRLVQQYEGDIKKLEAQLVARSKGLGISPKRLNELRNLFFK</sequence>
<keyword evidence="1" id="KW-1133">Transmembrane helix</keyword>
<evidence type="ECO:0008006" key="4">
    <source>
        <dbReference type="Google" id="ProtNLM"/>
    </source>
</evidence>
<name>A0A1F5YEA8_9BACT</name>
<organism evidence="2 3">
    <name type="scientific">Candidatus Glassbacteria bacterium GWA2_58_10</name>
    <dbReference type="NCBI Taxonomy" id="1817865"/>
    <lineage>
        <taxon>Bacteria</taxon>
        <taxon>Candidatus Glassiibacteriota</taxon>
    </lineage>
</organism>
<dbReference type="Proteomes" id="UP000176992">
    <property type="component" value="Unassembled WGS sequence"/>
</dbReference>
<evidence type="ECO:0000313" key="2">
    <source>
        <dbReference type="EMBL" id="OGF98201.1"/>
    </source>
</evidence>
<feature type="transmembrane region" description="Helical" evidence="1">
    <location>
        <begin position="6"/>
        <end position="25"/>
    </location>
</feature>
<keyword evidence="1" id="KW-0812">Transmembrane</keyword>
<proteinExistence type="predicted"/>
<gene>
    <name evidence="2" type="ORF">A2Z86_05235</name>
</gene>
<dbReference type="EMBL" id="MFIV01000150">
    <property type="protein sequence ID" value="OGF98201.1"/>
    <property type="molecule type" value="Genomic_DNA"/>
</dbReference>
<reference evidence="2 3" key="1">
    <citation type="journal article" date="2016" name="Nat. Commun.">
        <title>Thousands of microbial genomes shed light on interconnected biogeochemical processes in an aquifer system.</title>
        <authorList>
            <person name="Anantharaman K."/>
            <person name="Brown C.T."/>
            <person name="Hug L.A."/>
            <person name="Sharon I."/>
            <person name="Castelle C.J."/>
            <person name="Probst A.J."/>
            <person name="Thomas B.C."/>
            <person name="Singh A."/>
            <person name="Wilkins M.J."/>
            <person name="Karaoz U."/>
            <person name="Brodie E.L."/>
            <person name="Williams K.H."/>
            <person name="Hubbard S.S."/>
            <person name="Banfield J.F."/>
        </authorList>
    </citation>
    <scope>NUCLEOTIDE SEQUENCE [LARGE SCALE GENOMIC DNA]</scope>
</reference>
<protein>
    <recommendedName>
        <fullName evidence="4">DUF4041 domain-containing protein</fullName>
    </recommendedName>
</protein>
<comment type="caution">
    <text evidence="2">The sequence shown here is derived from an EMBL/GenBank/DDBJ whole genome shotgun (WGS) entry which is preliminary data.</text>
</comment>
<evidence type="ECO:0000313" key="3">
    <source>
        <dbReference type="Proteomes" id="UP000176992"/>
    </source>
</evidence>
<keyword evidence="1" id="KW-0472">Membrane</keyword>